<reference evidence="1 2" key="1">
    <citation type="submission" date="2019-09" db="EMBL/GenBank/DDBJ databases">
        <title>Draft genome of the ectomycorrhizal ascomycete Sphaerosporella brunnea.</title>
        <authorList>
            <consortium name="DOE Joint Genome Institute"/>
            <person name="Benucci G.M."/>
            <person name="Marozzi G."/>
            <person name="Antonielli L."/>
            <person name="Sanchez S."/>
            <person name="Marco P."/>
            <person name="Wang X."/>
            <person name="Falini L.B."/>
            <person name="Barry K."/>
            <person name="Haridas S."/>
            <person name="Lipzen A."/>
            <person name="Labutti K."/>
            <person name="Grigoriev I.V."/>
            <person name="Murat C."/>
            <person name="Martin F."/>
            <person name="Albertini E."/>
            <person name="Donnini D."/>
            <person name="Bonito G."/>
        </authorList>
    </citation>
    <scope>NUCLEOTIDE SEQUENCE [LARGE SCALE GENOMIC DNA]</scope>
    <source>
        <strain evidence="1 2">Sb_GMNB300</strain>
    </source>
</reference>
<keyword evidence="2" id="KW-1185">Reference proteome</keyword>
<dbReference type="InParanoid" id="A0A5J5EIU2"/>
<accession>A0A5J5EIU2</accession>
<dbReference type="EMBL" id="VXIS01000290">
    <property type="protein sequence ID" value="KAA8895073.1"/>
    <property type="molecule type" value="Genomic_DNA"/>
</dbReference>
<dbReference type="OrthoDB" id="5342131at2759"/>
<evidence type="ECO:0000313" key="2">
    <source>
        <dbReference type="Proteomes" id="UP000326924"/>
    </source>
</evidence>
<protein>
    <submittedName>
        <fullName evidence="1">Uncharacterized protein</fullName>
    </submittedName>
</protein>
<gene>
    <name evidence="1" type="ORF">FN846DRAFT_971411</name>
</gene>
<dbReference type="Proteomes" id="UP000326924">
    <property type="component" value="Unassembled WGS sequence"/>
</dbReference>
<organism evidence="1 2">
    <name type="scientific">Sphaerosporella brunnea</name>
    <dbReference type="NCBI Taxonomy" id="1250544"/>
    <lineage>
        <taxon>Eukaryota</taxon>
        <taxon>Fungi</taxon>
        <taxon>Dikarya</taxon>
        <taxon>Ascomycota</taxon>
        <taxon>Pezizomycotina</taxon>
        <taxon>Pezizomycetes</taxon>
        <taxon>Pezizales</taxon>
        <taxon>Pyronemataceae</taxon>
        <taxon>Sphaerosporella</taxon>
    </lineage>
</organism>
<sequence length="302" mass="34043">MCYDGQAFLISPETVEFIWELTMGHPGATRAVLDILLHDEGVRPFRQWQKTVPHAVCMKVVNDDRAFFGKLLKSACGFKRSLPRRKDLTPEDVTRVHSALSQPHTTGDLAQVVYIFPTHIHRRYFERLVLPMAFPFSYDGPKSVVIGAIKRFSRQSLLSAGRIGPGAMIRPAEAQYQDELYRTCYELLGGVHLTSEWAGSSTGRIDFQIKSQHWGIEIVRDGLNLQEHLDRFELGGVYGPLISSGEVVAYTVVYCRSPGSPRPRTLRGNTNLLYAIFSQGFSSCKILDNKLDLIEPPFPLFQ</sequence>
<dbReference type="AlphaFoldDB" id="A0A5J5EIU2"/>
<comment type="caution">
    <text evidence="1">The sequence shown here is derived from an EMBL/GenBank/DDBJ whole genome shotgun (WGS) entry which is preliminary data.</text>
</comment>
<evidence type="ECO:0000313" key="1">
    <source>
        <dbReference type="EMBL" id="KAA8895073.1"/>
    </source>
</evidence>
<proteinExistence type="predicted"/>
<name>A0A5J5EIU2_9PEZI</name>